<dbReference type="PANTHER" id="PTHR30055">
    <property type="entry name" value="HTH-TYPE TRANSCRIPTIONAL REGULATOR RUTR"/>
    <property type="match status" value="1"/>
</dbReference>
<evidence type="ECO:0000256" key="3">
    <source>
        <dbReference type="ARBA" id="ARBA00023125"/>
    </source>
</evidence>
<evidence type="ECO:0000256" key="4">
    <source>
        <dbReference type="ARBA" id="ARBA00023163"/>
    </source>
</evidence>
<feature type="domain" description="HTH tetR-type" evidence="7">
    <location>
        <begin position="73"/>
        <end position="133"/>
    </location>
</feature>
<feature type="compositionally biased region" description="Basic and acidic residues" evidence="6">
    <location>
        <begin position="1"/>
        <end position="18"/>
    </location>
</feature>
<keyword evidence="4" id="KW-0804">Transcription</keyword>
<evidence type="ECO:0000256" key="5">
    <source>
        <dbReference type="PROSITE-ProRule" id="PRU00335"/>
    </source>
</evidence>
<evidence type="ECO:0000313" key="8">
    <source>
        <dbReference type="EMBL" id="GII96684.1"/>
    </source>
</evidence>
<dbReference type="InterPro" id="IPR039538">
    <property type="entry name" value="BetI_C"/>
</dbReference>
<dbReference type="InterPro" id="IPR036271">
    <property type="entry name" value="Tet_transcr_reg_TetR-rel_C_sf"/>
</dbReference>
<dbReference type="GO" id="GO:0003700">
    <property type="term" value="F:DNA-binding transcription factor activity"/>
    <property type="evidence" value="ECO:0007669"/>
    <property type="project" value="TreeGrafter"/>
</dbReference>
<dbReference type="InterPro" id="IPR001647">
    <property type="entry name" value="HTH_TetR"/>
</dbReference>
<evidence type="ECO:0000259" key="7">
    <source>
        <dbReference type="PROSITE" id="PS50977"/>
    </source>
</evidence>
<gene>
    <name evidence="8" type="ORF">Ssi02_69150</name>
</gene>
<dbReference type="InterPro" id="IPR009057">
    <property type="entry name" value="Homeodomain-like_sf"/>
</dbReference>
<sequence>MTVPSKERSLPPEGERPARVSPGGSKGGRMTCVSSFGPEPGDLRLHWLRDLINEQSFIGRQERSAVMAGRPRGIDDAAILRAAAEVIGRVGPARLTLASVANAVGLVPGTLMQRFGSKRGLLLALAARSAEDAQDLHQRTRGEHASPLAALRALAAESFAEITTPETFANHLAFLCLDLSDPELHEHALAIHRTRGRAVEALLAEALEAGDLRTGTDVAALTGSVQAIIAGAGLTWALEREGTLTERLHREIDALLAPHLTT</sequence>
<dbReference type="Gene3D" id="1.10.357.10">
    <property type="entry name" value="Tetracycline Repressor, domain 2"/>
    <property type="match status" value="1"/>
</dbReference>
<feature type="region of interest" description="Disordered" evidence="6">
    <location>
        <begin position="1"/>
        <end position="32"/>
    </location>
</feature>
<organism evidence="8 9">
    <name type="scientific">Sinosporangium siamense</name>
    <dbReference type="NCBI Taxonomy" id="1367973"/>
    <lineage>
        <taxon>Bacteria</taxon>
        <taxon>Bacillati</taxon>
        <taxon>Actinomycetota</taxon>
        <taxon>Actinomycetes</taxon>
        <taxon>Streptosporangiales</taxon>
        <taxon>Streptosporangiaceae</taxon>
        <taxon>Sinosporangium</taxon>
    </lineage>
</organism>
<comment type="caution">
    <text evidence="8">The sequence shown here is derived from an EMBL/GenBank/DDBJ whole genome shotgun (WGS) entry which is preliminary data.</text>
</comment>
<dbReference type="Pfam" id="PF00440">
    <property type="entry name" value="TetR_N"/>
    <property type="match status" value="1"/>
</dbReference>
<keyword evidence="1" id="KW-0678">Repressor</keyword>
<reference evidence="8" key="1">
    <citation type="submission" date="2021-01" db="EMBL/GenBank/DDBJ databases">
        <title>Whole genome shotgun sequence of Sinosporangium siamense NBRC 109515.</title>
        <authorList>
            <person name="Komaki H."/>
            <person name="Tamura T."/>
        </authorList>
    </citation>
    <scope>NUCLEOTIDE SEQUENCE</scope>
    <source>
        <strain evidence="8">NBRC 109515</strain>
    </source>
</reference>
<dbReference type="PROSITE" id="PS50977">
    <property type="entry name" value="HTH_TETR_2"/>
    <property type="match status" value="1"/>
</dbReference>
<dbReference type="GO" id="GO:0000976">
    <property type="term" value="F:transcription cis-regulatory region binding"/>
    <property type="evidence" value="ECO:0007669"/>
    <property type="project" value="TreeGrafter"/>
</dbReference>
<dbReference type="Proteomes" id="UP000606172">
    <property type="component" value="Unassembled WGS sequence"/>
</dbReference>
<feature type="DNA-binding region" description="H-T-H motif" evidence="5">
    <location>
        <begin position="96"/>
        <end position="115"/>
    </location>
</feature>
<protein>
    <recommendedName>
        <fullName evidence="7">HTH tetR-type domain-containing protein</fullName>
    </recommendedName>
</protein>
<dbReference type="PANTHER" id="PTHR30055:SF209">
    <property type="entry name" value="POSSIBLE TRANSCRIPTIONAL REGULATORY PROTEIN (PROBABLY TETR-FAMILY)"/>
    <property type="match status" value="1"/>
</dbReference>
<evidence type="ECO:0000256" key="2">
    <source>
        <dbReference type="ARBA" id="ARBA00023015"/>
    </source>
</evidence>
<proteinExistence type="predicted"/>
<evidence type="ECO:0000313" key="9">
    <source>
        <dbReference type="Proteomes" id="UP000606172"/>
    </source>
</evidence>
<dbReference type="AlphaFoldDB" id="A0A919RR34"/>
<keyword evidence="3 5" id="KW-0238">DNA-binding</keyword>
<evidence type="ECO:0000256" key="6">
    <source>
        <dbReference type="SAM" id="MobiDB-lite"/>
    </source>
</evidence>
<dbReference type="InterPro" id="IPR050109">
    <property type="entry name" value="HTH-type_TetR-like_transc_reg"/>
</dbReference>
<dbReference type="SUPFAM" id="SSF48498">
    <property type="entry name" value="Tetracyclin repressor-like, C-terminal domain"/>
    <property type="match status" value="1"/>
</dbReference>
<accession>A0A919RR34</accession>
<dbReference type="SUPFAM" id="SSF46689">
    <property type="entry name" value="Homeodomain-like"/>
    <property type="match status" value="1"/>
</dbReference>
<dbReference type="Pfam" id="PF13977">
    <property type="entry name" value="TetR_C_6"/>
    <property type="match status" value="1"/>
</dbReference>
<dbReference type="EMBL" id="BOOW01000049">
    <property type="protein sequence ID" value="GII96684.1"/>
    <property type="molecule type" value="Genomic_DNA"/>
</dbReference>
<keyword evidence="2" id="KW-0805">Transcription regulation</keyword>
<keyword evidence="9" id="KW-1185">Reference proteome</keyword>
<name>A0A919RR34_9ACTN</name>
<evidence type="ECO:0000256" key="1">
    <source>
        <dbReference type="ARBA" id="ARBA00022491"/>
    </source>
</evidence>